<dbReference type="AlphaFoldDB" id="A0A146FZ35"/>
<reference evidence="1 2" key="1">
    <citation type="journal article" date="2016" name="DNA Res.">
        <title>Genome sequence of Aspergillus luchuensis NBRC 4314.</title>
        <authorList>
            <person name="Yamada O."/>
            <person name="Machida M."/>
            <person name="Hosoyama A."/>
            <person name="Goto M."/>
            <person name="Takahashi T."/>
            <person name="Futagami T."/>
            <person name="Yamagata Y."/>
            <person name="Takeuchi M."/>
            <person name="Kobayashi T."/>
            <person name="Koike H."/>
            <person name="Abe K."/>
            <person name="Asai K."/>
            <person name="Arita M."/>
            <person name="Fujita N."/>
            <person name="Fukuda K."/>
            <person name="Higa K."/>
            <person name="Horikawa H."/>
            <person name="Ishikawa T."/>
            <person name="Jinno K."/>
            <person name="Kato Y."/>
            <person name="Kirimura K."/>
            <person name="Mizutani O."/>
            <person name="Nakasone K."/>
            <person name="Sano M."/>
            <person name="Shiraishi Y."/>
            <person name="Tsukahara M."/>
            <person name="Gomi K."/>
        </authorList>
    </citation>
    <scope>NUCLEOTIDE SEQUENCE [LARGE SCALE GENOMIC DNA]</scope>
    <source>
        <strain evidence="1 2">RIB 2604</strain>
    </source>
</reference>
<reference evidence="2" key="2">
    <citation type="submission" date="2016-02" db="EMBL/GenBank/DDBJ databases">
        <title>Genome sequencing of Aspergillus luchuensis NBRC 4314.</title>
        <authorList>
            <person name="Yamada O."/>
        </authorList>
    </citation>
    <scope>NUCLEOTIDE SEQUENCE [LARGE SCALE GENOMIC DNA]</scope>
    <source>
        <strain evidence="2">RIB 2604</strain>
    </source>
</reference>
<dbReference type="Proteomes" id="UP000075230">
    <property type="component" value="Unassembled WGS sequence"/>
</dbReference>
<name>A0A146FZ35_ASPKA</name>
<gene>
    <name evidence="1" type="ORF">RIB2604_03701230</name>
</gene>
<accession>A0A146FZ35</accession>
<evidence type="ECO:0000313" key="1">
    <source>
        <dbReference type="EMBL" id="GAT30914.1"/>
    </source>
</evidence>
<evidence type="ECO:0000313" key="2">
    <source>
        <dbReference type="Proteomes" id="UP000075230"/>
    </source>
</evidence>
<keyword evidence="1" id="KW-0436">Ligase</keyword>
<protein>
    <submittedName>
        <fullName evidence="1">Ubiquitin-protein ligase</fullName>
    </submittedName>
</protein>
<dbReference type="GO" id="GO:0016874">
    <property type="term" value="F:ligase activity"/>
    <property type="evidence" value="ECO:0007669"/>
    <property type="project" value="UniProtKB-KW"/>
</dbReference>
<sequence>MPLYEHDRSSINQISGIWFVLVLTSGPRLSSASDRDRGTVSNVARSNVVDDPEIARRRATGDAKCVRIDLIEGHNRSPEFTFIGGARLVGSCTEGVRSCEGVEPTTRPINTGKWSLAACSQIDST</sequence>
<comment type="caution">
    <text evidence="1">The sequence shown here is derived from an EMBL/GenBank/DDBJ whole genome shotgun (WGS) entry which is preliminary data.</text>
</comment>
<dbReference type="EMBL" id="BCWF01000036">
    <property type="protein sequence ID" value="GAT30914.1"/>
    <property type="molecule type" value="Genomic_DNA"/>
</dbReference>
<proteinExistence type="predicted"/>
<organism evidence="1 2">
    <name type="scientific">Aspergillus kawachii</name>
    <name type="common">White koji mold</name>
    <name type="synonym">Aspergillus awamori var. kawachi</name>
    <dbReference type="NCBI Taxonomy" id="1069201"/>
    <lineage>
        <taxon>Eukaryota</taxon>
        <taxon>Fungi</taxon>
        <taxon>Dikarya</taxon>
        <taxon>Ascomycota</taxon>
        <taxon>Pezizomycotina</taxon>
        <taxon>Eurotiomycetes</taxon>
        <taxon>Eurotiomycetidae</taxon>
        <taxon>Eurotiales</taxon>
        <taxon>Aspergillaceae</taxon>
        <taxon>Aspergillus</taxon>
        <taxon>Aspergillus subgen. Circumdati</taxon>
    </lineage>
</organism>